<gene>
    <name evidence="1" type="ORF">METZ01_LOCUS505914</name>
</gene>
<proteinExistence type="predicted"/>
<organism evidence="1">
    <name type="scientific">marine metagenome</name>
    <dbReference type="NCBI Taxonomy" id="408172"/>
    <lineage>
        <taxon>unclassified sequences</taxon>
        <taxon>metagenomes</taxon>
        <taxon>ecological metagenomes</taxon>
    </lineage>
</organism>
<feature type="non-terminal residue" evidence="1">
    <location>
        <position position="232"/>
    </location>
</feature>
<dbReference type="EMBL" id="UINC01223744">
    <property type="protein sequence ID" value="SVE53060.1"/>
    <property type="molecule type" value="Genomic_DNA"/>
</dbReference>
<feature type="non-terminal residue" evidence="1">
    <location>
        <position position="1"/>
    </location>
</feature>
<accession>A0A383E9I6</accession>
<evidence type="ECO:0000313" key="1">
    <source>
        <dbReference type="EMBL" id="SVE53060.1"/>
    </source>
</evidence>
<reference evidence="1" key="1">
    <citation type="submission" date="2018-05" db="EMBL/GenBank/DDBJ databases">
        <authorList>
            <person name="Lanie J.A."/>
            <person name="Ng W.-L."/>
            <person name="Kazmierczak K.M."/>
            <person name="Andrzejewski T.M."/>
            <person name="Davidsen T.M."/>
            <person name="Wayne K.J."/>
            <person name="Tettelin H."/>
            <person name="Glass J.I."/>
            <person name="Rusch D."/>
            <person name="Podicherti R."/>
            <person name="Tsui H.-C.T."/>
            <person name="Winkler M.E."/>
        </authorList>
    </citation>
    <scope>NUCLEOTIDE SEQUENCE</scope>
</reference>
<dbReference type="AlphaFoldDB" id="A0A383E9I6"/>
<name>A0A383E9I6_9ZZZZ</name>
<protein>
    <submittedName>
        <fullName evidence="1">Uncharacterized protein</fullName>
    </submittedName>
</protein>
<sequence length="232" mass="26846">HDAIIEIRDYANNIIEIHAYFVSDTLPKFDYSTHFKDNECRVIFNKDQKVRPKFFLTGLYAEDQIIPTDYLEMGNNTYLIENIIPPLNLLQISGKNNVGILSPPTFHMKPQQDFKNIEGEFKLKHYEHGIIITFKEKIFSGLDAYLSIKKKGIIYSHELNRNSKLTLSSNLLTPMELENADEIKVYYDSSTPYEIFAMDLSGDIIYPDSSFQIELLENKLIISGNAHTFYDT</sequence>